<feature type="region of interest" description="Disordered" evidence="1">
    <location>
        <begin position="1"/>
        <end position="26"/>
    </location>
</feature>
<evidence type="ECO:0008006" key="3">
    <source>
        <dbReference type="Google" id="ProtNLM"/>
    </source>
</evidence>
<name>A0A1L3KP77_9VIRU</name>
<evidence type="ECO:0000256" key="1">
    <source>
        <dbReference type="SAM" id="MobiDB-lite"/>
    </source>
</evidence>
<sequence length="877" mass="99284">MTSTEAKTDDATEKKEEKEKVTEKKEEKVSVSQLFDLLGSLRSVLSRNTNICVEEKSYGVNGYGPNSWSPVISDKITTRYEVITIGADRTPYVVRKPIVEMKITKIDDLYSEISRVFNVLLNQTMIFMKEPPSLRLINHQCSEPESLGIPYSRLLESGINPNEVNNALHRFLMPTRRMDNFNYSDGYIFNGLGIGEEMRDFFDIAQREMRVLSQSIETEELRTRNHIPDTVKLPLYGNNVMFEVVMNPFLITNMYDHLPRSMRFASSMILELQKPDVTLGPIDINTLQKTASISLTRSSSISAMFSIDYTPDMSDAINAYLMSLIMPGLIEFDIDLSDINPADNPLRMVTACLSKLLLSRSAIQRWNSVTGRGVRVVEHAIVEACTSAQILTPAAHMGMFPLNRVHAVPNIHINDLNGIVTDDTGAGWREGAIQRFAAHPVDMPYAECSYRQRYVHDIENVLDLESPDRTFHFNNWRVAATASNLLSVANRNGEDRASYSGVSQVFKLLANRIFDFYAVINEYNLLNWYSSLRPSENVMNAIYDDGSEEPTVVTLNGKTILYLAKCLCRDTQIVRRTPVLAQMKAECALARDCAESAIKAHIYAEVNRIYGIPENSFRAPERVTMIKPSKGPLHEHLCLLISSGLASSVGPFYNCVINTPMYELMVALINVILENPIDFGILPSIELATQVADRSVRALEAYARNNIPYTNIGVFERDAGNMLAALARERVSFEHMTPLINAYSLQQTIRDLSSTGVLELAIPMSFEVNTRSIIEECDRDLLKVKYDPKRRDNNLRFCINWSKCTINVTDVDRDKLTRPDLYILNFSTINRVSIPQIHGNKIFMSATQWLANIEREATRCVYVRTDNVHIKTIFDRS</sequence>
<proteinExistence type="predicted"/>
<organism evidence="2">
    <name type="scientific">Hubei lepidoptera virus 5</name>
    <dbReference type="NCBI Taxonomy" id="1922907"/>
    <lineage>
        <taxon>Viruses</taxon>
        <taxon>Riboviria</taxon>
    </lineage>
</organism>
<dbReference type="EMBL" id="KX884625">
    <property type="protein sequence ID" value="APG79105.1"/>
    <property type="molecule type" value="Genomic_RNA"/>
</dbReference>
<reference evidence="2" key="1">
    <citation type="journal article" date="2016" name="Nature">
        <title>Redefining the invertebrate RNA virosphere.</title>
        <authorList>
            <person name="Shi M."/>
            <person name="Lin X.D."/>
            <person name="Tian J.H."/>
            <person name="Chen L.J."/>
            <person name="Chen X."/>
            <person name="Li C.X."/>
            <person name="Qin X.C."/>
            <person name="Li J."/>
            <person name="Cao J.P."/>
            <person name="Eden J.S."/>
            <person name="Buchmann J."/>
            <person name="Wang W."/>
            <person name="Xu J."/>
            <person name="Holmes E.C."/>
            <person name="Zhang Y.Z."/>
        </authorList>
    </citation>
    <scope>NUCLEOTIDE SEQUENCE</scope>
    <source>
        <strain evidence="2">LCM63289</strain>
    </source>
</reference>
<evidence type="ECO:0000313" key="2">
    <source>
        <dbReference type="EMBL" id="APG79105.1"/>
    </source>
</evidence>
<accession>A0A1L3KP77</accession>
<protein>
    <recommendedName>
        <fullName evidence="3">VP3</fullName>
    </recommendedName>
</protein>